<dbReference type="RefSeq" id="XP_004340972.1">
    <property type="nucleotide sequence ID" value="XM_004340924.1"/>
</dbReference>
<feature type="region of interest" description="Disordered" evidence="6">
    <location>
        <begin position="220"/>
        <end position="315"/>
    </location>
</feature>
<feature type="transmembrane region" description="Helical" evidence="7">
    <location>
        <begin position="24"/>
        <end position="49"/>
    </location>
</feature>
<evidence type="ECO:0000256" key="5">
    <source>
        <dbReference type="ARBA" id="ARBA00023136"/>
    </source>
</evidence>
<dbReference type="SUPFAM" id="SSF103473">
    <property type="entry name" value="MFS general substrate transporter"/>
    <property type="match status" value="1"/>
</dbReference>
<dbReference type="PANTHER" id="PTHR23506:SF23">
    <property type="entry name" value="GH10249P"/>
    <property type="match status" value="1"/>
</dbReference>
<keyword evidence="3 7" id="KW-0812">Transmembrane</keyword>
<feature type="transmembrane region" description="Helical" evidence="7">
    <location>
        <begin position="490"/>
        <end position="512"/>
    </location>
</feature>
<feature type="transmembrane region" description="Helical" evidence="7">
    <location>
        <begin position="116"/>
        <end position="135"/>
    </location>
</feature>
<dbReference type="InterPro" id="IPR011701">
    <property type="entry name" value="MFS"/>
</dbReference>
<protein>
    <submittedName>
        <fullName evidence="8">Transporter, major facilitator subfamily protein</fullName>
    </submittedName>
</protein>
<evidence type="ECO:0000256" key="4">
    <source>
        <dbReference type="ARBA" id="ARBA00022989"/>
    </source>
</evidence>
<feature type="compositionally biased region" description="Basic and acidic residues" evidence="6">
    <location>
        <begin position="220"/>
        <end position="237"/>
    </location>
</feature>
<dbReference type="InterPro" id="IPR050930">
    <property type="entry name" value="MFS_Vesicular_Transporter"/>
</dbReference>
<feature type="transmembrane region" description="Helical" evidence="7">
    <location>
        <begin position="193"/>
        <end position="213"/>
    </location>
</feature>
<reference evidence="8 9" key="1">
    <citation type="journal article" date="2013" name="Genome Biol.">
        <title>Genome of Acanthamoeba castellanii highlights extensive lateral gene transfer and early evolution of tyrosine kinase signaling.</title>
        <authorList>
            <person name="Clarke M."/>
            <person name="Lohan A.J."/>
            <person name="Liu B."/>
            <person name="Lagkouvardos I."/>
            <person name="Roy S."/>
            <person name="Zafar N."/>
            <person name="Bertelli C."/>
            <person name="Schilde C."/>
            <person name="Kianianmomeni A."/>
            <person name="Burglin T.R."/>
            <person name="Frech C."/>
            <person name="Turcotte B."/>
            <person name="Kopec K.O."/>
            <person name="Synnott J.M."/>
            <person name="Choo C."/>
            <person name="Paponov I."/>
            <person name="Finkler A."/>
            <person name="Soon Heng Tan C."/>
            <person name="Hutchins A.P."/>
            <person name="Weinmeier T."/>
            <person name="Rattei T."/>
            <person name="Chu J.S."/>
            <person name="Gimenez G."/>
            <person name="Irimia M."/>
            <person name="Rigden D.J."/>
            <person name="Fitzpatrick D.A."/>
            <person name="Lorenzo-Morales J."/>
            <person name="Bateman A."/>
            <person name="Chiu C.H."/>
            <person name="Tang P."/>
            <person name="Hegemann P."/>
            <person name="Fromm H."/>
            <person name="Raoult D."/>
            <person name="Greub G."/>
            <person name="Miranda-Saavedra D."/>
            <person name="Chen N."/>
            <person name="Nash P."/>
            <person name="Ginger M.L."/>
            <person name="Horn M."/>
            <person name="Schaap P."/>
            <person name="Caler L."/>
            <person name="Loftus B."/>
        </authorList>
    </citation>
    <scope>NUCLEOTIDE SEQUENCE [LARGE SCALE GENOMIC DNA]</scope>
    <source>
        <strain evidence="8 9">Neff</strain>
    </source>
</reference>
<evidence type="ECO:0000313" key="8">
    <source>
        <dbReference type="EMBL" id="ELR18908.1"/>
    </source>
</evidence>
<dbReference type="KEGG" id="acan:ACA1_232440"/>
<dbReference type="GeneID" id="14919879"/>
<evidence type="ECO:0000256" key="2">
    <source>
        <dbReference type="ARBA" id="ARBA00022448"/>
    </source>
</evidence>
<evidence type="ECO:0000256" key="6">
    <source>
        <dbReference type="SAM" id="MobiDB-lite"/>
    </source>
</evidence>
<dbReference type="InterPro" id="IPR036259">
    <property type="entry name" value="MFS_trans_sf"/>
</dbReference>
<dbReference type="Pfam" id="PF07690">
    <property type="entry name" value="MFS_1"/>
    <property type="match status" value="2"/>
</dbReference>
<organism evidence="8 9">
    <name type="scientific">Acanthamoeba castellanii (strain ATCC 30010 / Neff)</name>
    <dbReference type="NCBI Taxonomy" id="1257118"/>
    <lineage>
        <taxon>Eukaryota</taxon>
        <taxon>Amoebozoa</taxon>
        <taxon>Discosea</taxon>
        <taxon>Longamoebia</taxon>
        <taxon>Centramoebida</taxon>
        <taxon>Acanthamoebidae</taxon>
        <taxon>Acanthamoeba</taxon>
    </lineage>
</organism>
<feature type="transmembrane region" description="Helical" evidence="7">
    <location>
        <begin position="83"/>
        <end position="109"/>
    </location>
</feature>
<evidence type="ECO:0000256" key="1">
    <source>
        <dbReference type="ARBA" id="ARBA00004141"/>
    </source>
</evidence>
<keyword evidence="2" id="KW-0813">Transport</keyword>
<dbReference type="OrthoDB" id="5086884at2759"/>
<proteinExistence type="predicted"/>
<accession>L8H2C4</accession>
<evidence type="ECO:0000256" key="3">
    <source>
        <dbReference type="ARBA" id="ARBA00022692"/>
    </source>
</evidence>
<dbReference type="VEuPathDB" id="AmoebaDB:ACA1_232440"/>
<gene>
    <name evidence="8" type="ORF">ACA1_232440</name>
</gene>
<dbReference type="GO" id="GO:0022857">
    <property type="term" value="F:transmembrane transporter activity"/>
    <property type="evidence" value="ECO:0007669"/>
    <property type="project" value="InterPro"/>
</dbReference>
<feature type="transmembrane region" description="Helical" evidence="7">
    <location>
        <begin position="377"/>
        <end position="397"/>
    </location>
</feature>
<evidence type="ECO:0000313" key="9">
    <source>
        <dbReference type="Proteomes" id="UP000011083"/>
    </source>
</evidence>
<sequence>MGCCGCGLLGRAWKGFIRLRKSPLTSLFVVSVAIFTDMLVYGMVVPIFVPEILNVTTVEARTPHCLPRQVMSPYASNNVGGGYYFKVGVLFAMYAAGLLIATPIFGILTDRFGRKWPMLVGLVGLGAATSILAFIKCFQGISAAATWVTGLALVADMFPAEQLGWAMGIVMSVCQVGILIGPTGFVYELAGYQMPFLIAAGVAVLDGVLRILLVSDDKPTWKAQKRKEERQKRRAGEKATAAAPAATLNPGDCEAMADDDIESGDSAGSPRPQPAEADPPTTSPGVKTPLLAGKKESSTTHGSGGSGRGDDQPEAAALTAAEAVVPQPLSFWDLVQNKSILITSVVVLLASNALTVLEPTLPTHLEKVFDSTPMLTGLVFMCESLVDIVASPLVGWYSDRVGNKPLMIAGMLLAGLVMVLHLLLVFIFFLGSVALTTHHRKPIVALPTEWWQQYLAVSAMAVCNALMLTPTLPELAAQVDAMGGGAYGQVYAIYNFFYSLGMLGGPLVGSILTDHIGLFLTMVIFGGVVALFSPVLVGAHLFGLDSYEAAKREASQSAQPAARDPSPSSDDAGFSPIADYGGDQACVVAESEDFVQPAPVSSPQQESEPLLT</sequence>
<evidence type="ECO:0000256" key="7">
    <source>
        <dbReference type="SAM" id="Phobius"/>
    </source>
</evidence>
<dbReference type="Gene3D" id="1.20.1250.20">
    <property type="entry name" value="MFS general substrate transporter like domains"/>
    <property type="match status" value="2"/>
</dbReference>
<dbReference type="PANTHER" id="PTHR23506">
    <property type="entry name" value="GH10249P"/>
    <property type="match status" value="1"/>
</dbReference>
<dbReference type="CDD" id="cd17325">
    <property type="entry name" value="MFS_MdtG_SLC18_like"/>
    <property type="match status" value="1"/>
</dbReference>
<feature type="compositionally biased region" description="Low complexity" evidence="6">
    <location>
        <begin position="238"/>
        <end position="247"/>
    </location>
</feature>
<comment type="subcellular location">
    <subcellularLocation>
        <location evidence="1">Membrane</location>
        <topology evidence="1">Multi-pass membrane protein</topology>
    </subcellularLocation>
</comment>
<feature type="transmembrane region" description="Helical" evidence="7">
    <location>
        <begin position="141"/>
        <end position="158"/>
    </location>
</feature>
<keyword evidence="4 7" id="KW-1133">Transmembrane helix</keyword>
<dbReference type="AlphaFoldDB" id="L8H2C4"/>
<dbReference type="Proteomes" id="UP000011083">
    <property type="component" value="Unassembled WGS sequence"/>
</dbReference>
<feature type="transmembrane region" description="Helical" evidence="7">
    <location>
        <begin position="409"/>
        <end position="430"/>
    </location>
</feature>
<feature type="transmembrane region" description="Helical" evidence="7">
    <location>
        <begin position="450"/>
        <end position="469"/>
    </location>
</feature>
<feature type="transmembrane region" description="Helical" evidence="7">
    <location>
        <begin position="165"/>
        <end position="187"/>
    </location>
</feature>
<dbReference type="EMBL" id="KB007939">
    <property type="protein sequence ID" value="ELR18908.1"/>
    <property type="molecule type" value="Genomic_DNA"/>
</dbReference>
<dbReference type="STRING" id="1257118.L8H2C4"/>
<feature type="transmembrane region" description="Helical" evidence="7">
    <location>
        <begin position="518"/>
        <end position="542"/>
    </location>
</feature>
<feature type="transmembrane region" description="Helical" evidence="7">
    <location>
        <begin position="339"/>
        <end position="357"/>
    </location>
</feature>
<keyword evidence="5 7" id="KW-0472">Membrane</keyword>
<name>L8H2C4_ACACF</name>
<feature type="region of interest" description="Disordered" evidence="6">
    <location>
        <begin position="555"/>
        <end position="580"/>
    </location>
</feature>
<dbReference type="GO" id="GO:0016020">
    <property type="term" value="C:membrane"/>
    <property type="evidence" value="ECO:0007669"/>
    <property type="project" value="UniProtKB-SubCell"/>
</dbReference>
<keyword evidence="9" id="KW-1185">Reference proteome</keyword>